<name>W0F7S4_9BACT</name>
<gene>
    <name evidence="1" type="ORF">NIASO_06830</name>
</gene>
<keyword evidence="2" id="KW-1185">Reference proteome</keyword>
<evidence type="ECO:0000313" key="2">
    <source>
        <dbReference type="Proteomes" id="UP000003586"/>
    </source>
</evidence>
<proteinExistence type="predicted"/>
<dbReference type="STRING" id="929713.NIASO_06830"/>
<dbReference type="HOGENOM" id="CLU_2917951_0_0_10"/>
<organism evidence="1 2">
    <name type="scientific">Niabella soli DSM 19437</name>
    <dbReference type="NCBI Taxonomy" id="929713"/>
    <lineage>
        <taxon>Bacteria</taxon>
        <taxon>Pseudomonadati</taxon>
        <taxon>Bacteroidota</taxon>
        <taxon>Chitinophagia</taxon>
        <taxon>Chitinophagales</taxon>
        <taxon>Chitinophagaceae</taxon>
        <taxon>Niabella</taxon>
    </lineage>
</organism>
<dbReference type="AlphaFoldDB" id="W0F7S4"/>
<reference evidence="1 2" key="1">
    <citation type="submission" date="2013-12" db="EMBL/GenBank/DDBJ databases">
        <authorList>
            <consortium name="DOE Joint Genome Institute"/>
            <person name="Eisen J."/>
            <person name="Huntemann M."/>
            <person name="Han J."/>
            <person name="Chen A."/>
            <person name="Kyrpides N."/>
            <person name="Mavromatis K."/>
            <person name="Markowitz V."/>
            <person name="Palaniappan K."/>
            <person name="Ivanova N."/>
            <person name="Schaumberg A."/>
            <person name="Pati A."/>
            <person name="Liolios K."/>
            <person name="Nordberg H.P."/>
            <person name="Cantor M.N."/>
            <person name="Hua S.X."/>
            <person name="Woyke T."/>
        </authorList>
    </citation>
    <scope>NUCLEOTIDE SEQUENCE [LARGE SCALE GENOMIC DNA]</scope>
    <source>
        <strain evidence="2">DSM 19437</strain>
    </source>
</reference>
<evidence type="ECO:0000313" key="1">
    <source>
        <dbReference type="EMBL" id="AHF17401.1"/>
    </source>
</evidence>
<protein>
    <submittedName>
        <fullName evidence="1">Uncharacterized protein</fullName>
    </submittedName>
</protein>
<dbReference type="Proteomes" id="UP000003586">
    <property type="component" value="Chromosome"/>
</dbReference>
<dbReference type="EMBL" id="CP007035">
    <property type="protein sequence ID" value="AHF17401.1"/>
    <property type="molecule type" value="Genomic_DNA"/>
</dbReference>
<sequence>MQYYDNITEKKNFLGSPPEHAKEVQREGHRFKLEKINLRALAKKICVSQWKKWSAKGAKKK</sequence>
<accession>W0F7S4</accession>
<dbReference type="KEGG" id="nso:NIASO_06830"/>